<comment type="caution">
    <text evidence="4">The sequence shown here is derived from an EMBL/GenBank/DDBJ whole genome shotgun (WGS) entry which is preliminary data.</text>
</comment>
<dbReference type="EMBL" id="MU151585">
    <property type="protein sequence ID" value="KAF9442674.1"/>
    <property type="molecule type" value="Genomic_DNA"/>
</dbReference>
<dbReference type="AlphaFoldDB" id="A0A9P6BYH6"/>
<feature type="domain" description="DUF6534" evidence="3">
    <location>
        <begin position="163"/>
        <end position="248"/>
    </location>
</feature>
<evidence type="ECO:0000313" key="5">
    <source>
        <dbReference type="Proteomes" id="UP000807342"/>
    </source>
</evidence>
<feature type="transmembrane region" description="Helical" evidence="2">
    <location>
        <begin position="197"/>
        <end position="218"/>
    </location>
</feature>
<accession>A0A9P6BYH6</accession>
<dbReference type="OrthoDB" id="3183258at2759"/>
<keyword evidence="5" id="KW-1185">Reference proteome</keyword>
<feature type="transmembrane region" description="Helical" evidence="2">
    <location>
        <begin position="114"/>
        <end position="134"/>
    </location>
</feature>
<protein>
    <recommendedName>
        <fullName evidence="3">DUF6534 domain-containing protein</fullName>
    </recommendedName>
</protein>
<feature type="transmembrane region" description="Helical" evidence="2">
    <location>
        <begin position="12"/>
        <end position="33"/>
    </location>
</feature>
<feature type="compositionally biased region" description="Polar residues" evidence="1">
    <location>
        <begin position="279"/>
        <end position="288"/>
    </location>
</feature>
<dbReference type="PANTHER" id="PTHR40465">
    <property type="entry name" value="CHROMOSOME 1, WHOLE GENOME SHOTGUN SEQUENCE"/>
    <property type="match status" value="1"/>
</dbReference>
<proteinExistence type="predicted"/>
<keyword evidence="2" id="KW-0472">Membrane</keyword>
<reference evidence="4" key="1">
    <citation type="submission" date="2020-11" db="EMBL/GenBank/DDBJ databases">
        <authorList>
            <consortium name="DOE Joint Genome Institute"/>
            <person name="Ahrendt S."/>
            <person name="Riley R."/>
            <person name="Andreopoulos W."/>
            <person name="Labutti K."/>
            <person name="Pangilinan J."/>
            <person name="Ruiz-Duenas F.J."/>
            <person name="Barrasa J.M."/>
            <person name="Sanchez-Garcia M."/>
            <person name="Camarero S."/>
            <person name="Miyauchi S."/>
            <person name="Serrano A."/>
            <person name="Linde D."/>
            <person name="Babiker R."/>
            <person name="Drula E."/>
            <person name="Ayuso-Fernandez I."/>
            <person name="Pacheco R."/>
            <person name="Padilla G."/>
            <person name="Ferreira P."/>
            <person name="Barriuso J."/>
            <person name="Kellner H."/>
            <person name="Castanera R."/>
            <person name="Alfaro M."/>
            <person name="Ramirez L."/>
            <person name="Pisabarro A.G."/>
            <person name="Kuo A."/>
            <person name="Tritt A."/>
            <person name="Lipzen A."/>
            <person name="He G."/>
            <person name="Yan M."/>
            <person name="Ng V."/>
            <person name="Cullen D."/>
            <person name="Martin F."/>
            <person name="Rosso M.-N."/>
            <person name="Henrissat B."/>
            <person name="Hibbett D."/>
            <person name="Martinez A.T."/>
            <person name="Grigoriev I.V."/>
        </authorList>
    </citation>
    <scope>NUCLEOTIDE SEQUENCE</scope>
    <source>
        <strain evidence="4">MF-IS2</strain>
    </source>
</reference>
<feature type="transmembrane region" description="Helical" evidence="2">
    <location>
        <begin position="85"/>
        <end position="105"/>
    </location>
</feature>
<organism evidence="4 5">
    <name type="scientific">Macrolepiota fuliginosa MF-IS2</name>
    <dbReference type="NCBI Taxonomy" id="1400762"/>
    <lineage>
        <taxon>Eukaryota</taxon>
        <taxon>Fungi</taxon>
        <taxon>Dikarya</taxon>
        <taxon>Basidiomycota</taxon>
        <taxon>Agaricomycotina</taxon>
        <taxon>Agaricomycetes</taxon>
        <taxon>Agaricomycetidae</taxon>
        <taxon>Agaricales</taxon>
        <taxon>Agaricineae</taxon>
        <taxon>Agaricaceae</taxon>
        <taxon>Macrolepiota</taxon>
    </lineage>
</organism>
<feature type="compositionally biased region" description="Basic and acidic residues" evidence="1">
    <location>
        <begin position="310"/>
        <end position="321"/>
    </location>
</feature>
<feature type="region of interest" description="Disordered" evidence="1">
    <location>
        <begin position="275"/>
        <end position="356"/>
    </location>
</feature>
<feature type="transmembrane region" description="Helical" evidence="2">
    <location>
        <begin position="45"/>
        <end position="65"/>
    </location>
</feature>
<evidence type="ECO:0000256" key="2">
    <source>
        <dbReference type="SAM" id="Phobius"/>
    </source>
</evidence>
<sequence>MSNEAAAILGPALVGNTFNMMFFGIMIAQMYIYFRTYKDPTWIRLLVVAVFIADIISVVFSNMFLYDALIVHFADMESLTRANRFLWADPITTGVLGFIVQLYFARTIRSLTKCWFIVVIIVSLAIAGFVSSIINAYKIVVTPEFSRLHEFKEFAIIWLASVCAVDFIIAATMVLYLRTHRTGFKESNKMIDRIILVTVPTGLAPSLCALLTLCAFVTKPKSGLYLAFNFPLAVLYSNSLLNSLNSRRGSGCDVSEPNTTEAESFEMVTQPDPQDIESKLQSSATHPTKTIDLFRPTKRSSSGVPSEVFVHVESREMRDSDYQCSSRPVSLGGSEGGTLGPTPPQREVEQSVSSQV</sequence>
<evidence type="ECO:0000259" key="3">
    <source>
        <dbReference type="Pfam" id="PF20152"/>
    </source>
</evidence>
<dbReference type="Proteomes" id="UP000807342">
    <property type="component" value="Unassembled WGS sequence"/>
</dbReference>
<dbReference type="PANTHER" id="PTHR40465:SF1">
    <property type="entry name" value="DUF6534 DOMAIN-CONTAINING PROTEIN"/>
    <property type="match status" value="1"/>
</dbReference>
<keyword evidence="2" id="KW-0812">Transmembrane</keyword>
<evidence type="ECO:0000313" key="4">
    <source>
        <dbReference type="EMBL" id="KAF9442674.1"/>
    </source>
</evidence>
<name>A0A9P6BYH6_9AGAR</name>
<feature type="transmembrane region" description="Helical" evidence="2">
    <location>
        <begin position="154"/>
        <end position="177"/>
    </location>
</feature>
<dbReference type="Pfam" id="PF20152">
    <property type="entry name" value="DUF6534"/>
    <property type="match status" value="1"/>
</dbReference>
<dbReference type="InterPro" id="IPR045339">
    <property type="entry name" value="DUF6534"/>
</dbReference>
<keyword evidence="2" id="KW-1133">Transmembrane helix</keyword>
<gene>
    <name evidence="4" type="ORF">P691DRAFT_810246</name>
</gene>
<evidence type="ECO:0000256" key="1">
    <source>
        <dbReference type="SAM" id="MobiDB-lite"/>
    </source>
</evidence>